<dbReference type="GO" id="GO:0036088">
    <property type="term" value="P:D-serine catabolic process"/>
    <property type="evidence" value="ECO:0007669"/>
    <property type="project" value="TreeGrafter"/>
</dbReference>
<dbReference type="Gene3D" id="3.20.20.10">
    <property type="entry name" value="Alanine racemase"/>
    <property type="match status" value="1"/>
</dbReference>
<dbReference type="EMBL" id="VBAK01000056">
    <property type="protein sequence ID" value="TMI92558.1"/>
    <property type="molecule type" value="Genomic_DNA"/>
</dbReference>
<comment type="similarity">
    <text evidence="1">Belongs to the DSD1 family.</text>
</comment>
<dbReference type="SUPFAM" id="SSF51419">
    <property type="entry name" value="PLP-binding barrel"/>
    <property type="match status" value="1"/>
</dbReference>
<reference evidence="4 5" key="1">
    <citation type="journal article" date="2019" name="Nat. Microbiol.">
        <title>Mediterranean grassland soil C-N compound turnover is dependent on rainfall and depth, and is mediated by genomically divergent microorganisms.</title>
        <authorList>
            <person name="Diamond S."/>
            <person name="Andeer P.F."/>
            <person name="Li Z."/>
            <person name="Crits-Christoph A."/>
            <person name="Burstein D."/>
            <person name="Anantharaman K."/>
            <person name="Lane K.R."/>
            <person name="Thomas B.C."/>
            <person name="Pan C."/>
            <person name="Northen T.R."/>
            <person name="Banfield J.F."/>
        </authorList>
    </citation>
    <scope>NUCLEOTIDE SEQUENCE [LARGE SCALE GENOMIC DNA]</scope>
    <source>
        <strain evidence="4">NP_3</strain>
    </source>
</reference>
<evidence type="ECO:0000259" key="3">
    <source>
        <dbReference type="SMART" id="SM01119"/>
    </source>
</evidence>
<dbReference type="PANTHER" id="PTHR28004:SF2">
    <property type="entry name" value="D-SERINE DEHYDRATASE"/>
    <property type="match status" value="1"/>
</dbReference>
<dbReference type="InterPro" id="IPR029066">
    <property type="entry name" value="PLP-binding_barrel"/>
</dbReference>
<evidence type="ECO:0000256" key="1">
    <source>
        <dbReference type="ARBA" id="ARBA00005323"/>
    </source>
</evidence>
<evidence type="ECO:0000313" key="4">
    <source>
        <dbReference type="EMBL" id="TMI92558.1"/>
    </source>
</evidence>
<name>A0A537K9V0_9BACT</name>
<dbReference type="InterPro" id="IPR001608">
    <property type="entry name" value="Ala_racemase_N"/>
</dbReference>
<organism evidence="4 5">
    <name type="scientific">Candidatus Segetimicrobium genomatis</name>
    <dbReference type="NCBI Taxonomy" id="2569760"/>
    <lineage>
        <taxon>Bacteria</taxon>
        <taxon>Bacillati</taxon>
        <taxon>Candidatus Sysuimicrobiota</taxon>
        <taxon>Candidatus Sysuimicrobiia</taxon>
        <taxon>Candidatus Sysuimicrobiales</taxon>
        <taxon>Candidatus Segetimicrobiaceae</taxon>
        <taxon>Candidatus Segetimicrobium</taxon>
    </lineage>
</organism>
<dbReference type="InterPro" id="IPR042208">
    <property type="entry name" value="D-ser_dehydrat-like_sf"/>
</dbReference>
<dbReference type="InterPro" id="IPR051466">
    <property type="entry name" value="D-amino_acid_metab_enzyme"/>
</dbReference>
<feature type="domain" description="D-serine dehydratase-like" evidence="3">
    <location>
        <begin position="262"/>
        <end position="358"/>
    </location>
</feature>
<proteinExistence type="inferred from homology"/>
<dbReference type="GO" id="GO:0008721">
    <property type="term" value="F:D-serine ammonia-lyase activity"/>
    <property type="evidence" value="ECO:0007669"/>
    <property type="project" value="TreeGrafter"/>
</dbReference>
<dbReference type="InterPro" id="IPR026956">
    <property type="entry name" value="D-ser_dehydrat-like_dom"/>
</dbReference>
<dbReference type="Pfam" id="PF01168">
    <property type="entry name" value="Ala_racemase_N"/>
    <property type="match status" value="1"/>
</dbReference>
<dbReference type="SMART" id="SM01119">
    <property type="entry name" value="D-ser_dehydrat"/>
    <property type="match status" value="1"/>
</dbReference>
<dbReference type="PANTHER" id="PTHR28004">
    <property type="entry name" value="ZGC:162816-RELATED"/>
    <property type="match status" value="1"/>
</dbReference>
<accession>A0A537K9V0</accession>
<comment type="caution">
    <text evidence="4">The sequence shown here is derived from an EMBL/GenBank/DDBJ whole genome shotgun (WGS) entry which is preliminary data.</text>
</comment>
<dbReference type="AlphaFoldDB" id="A0A537K9V0"/>
<sequence length="375" mass="40382">MSRMLEPQQRAATPQAVDALDTPVLIVDLDRLDANIARWAAFARQAGVKLRPHGKTHKCVEIARRQIEAGAVGLTLAKIGEAEVMARAGVGDIFLAYEVIGSPKLPRLIALARQVRVRVGVDSAEGAEPLARAAQAAGMTLDVLIEVDSGLGRCGVRPGQELAALAQSLARMKGLRIAGIFTYRGYRPDLEAAGREEGEIMVAEADRLRRAGIEVEEISVGSTPTGRSAGRVSGVTEIRPGTYVFNDAMQVRWGSATPDDCALAVLARVISRPSRDVAVLDAGSKALTAERGPYSSRGDSHGVIRNYPDCQIDRLWEEHGRVQLTDEARRLRVGDLVEVIPAHVCPTVNLAERLVCTRQGRVVDTWAVAARAQVQ</sequence>
<keyword evidence="2" id="KW-0456">Lyase</keyword>
<dbReference type="Gene3D" id="2.40.37.20">
    <property type="entry name" value="D-serine dehydratase-like domain"/>
    <property type="match status" value="1"/>
</dbReference>
<evidence type="ECO:0000313" key="5">
    <source>
        <dbReference type="Proteomes" id="UP000318509"/>
    </source>
</evidence>
<dbReference type="Pfam" id="PF14031">
    <property type="entry name" value="D-ser_dehydrat"/>
    <property type="match status" value="1"/>
</dbReference>
<gene>
    <name evidence="4" type="ORF">E6H00_02535</name>
</gene>
<evidence type="ECO:0000256" key="2">
    <source>
        <dbReference type="ARBA" id="ARBA00023239"/>
    </source>
</evidence>
<dbReference type="CDD" id="cd06820">
    <property type="entry name" value="PLPDE_III_LS_D-TA_like"/>
    <property type="match status" value="1"/>
</dbReference>
<dbReference type="Proteomes" id="UP000318509">
    <property type="component" value="Unassembled WGS sequence"/>
</dbReference>
<protein>
    <submittedName>
        <fullName evidence="4">D-TA family PLP-dependent enzyme</fullName>
    </submittedName>
</protein>